<comment type="caution">
    <text evidence="2">The sequence shown here is derived from an EMBL/GenBank/DDBJ whole genome shotgun (WGS) entry which is preliminary data.</text>
</comment>
<protein>
    <submittedName>
        <fullName evidence="2">Uncharacterized protein</fullName>
    </submittedName>
</protein>
<sequence>MRSPPDNCHLRHLSDKPTETRQAIALPKLPALTVTCDRPQLHSVPLNSSAAYETI</sequence>
<name>A0ABT2MYZ6_9CYAN</name>
<keyword evidence="3" id="KW-1185">Reference proteome</keyword>
<reference evidence="2 3" key="1">
    <citation type="journal article" date="2022" name="Front. Microbiol.">
        <title>High genomic differentiation and limited gene flow indicate recent cryptic speciation within the genus Laspinema (cyanobacteria).</title>
        <authorList>
            <person name="Stanojkovic A."/>
            <person name="Skoupy S."/>
            <person name="Skaloud P."/>
            <person name="Dvorak P."/>
        </authorList>
    </citation>
    <scope>NUCLEOTIDE SEQUENCE [LARGE SCALE GENOMIC DNA]</scope>
    <source>
        <strain evidence="2 3">D2a</strain>
    </source>
</reference>
<dbReference type="RefSeq" id="WP_368009423.1">
    <property type="nucleotide sequence ID" value="NZ_JAMXFF010000068.1"/>
</dbReference>
<dbReference type="EMBL" id="JAMXFF010000068">
    <property type="protein sequence ID" value="MCT7969987.1"/>
    <property type="molecule type" value="Genomic_DNA"/>
</dbReference>
<dbReference type="Proteomes" id="UP001525890">
    <property type="component" value="Unassembled WGS sequence"/>
</dbReference>
<accession>A0ABT2MYZ6</accession>
<proteinExistence type="predicted"/>
<evidence type="ECO:0000313" key="2">
    <source>
        <dbReference type="EMBL" id="MCT7969987.1"/>
    </source>
</evidence>
<evidence type="ECO:0000313" key="3">
    <source>
        <dbReference type="Proteomes" id="UP001525890"/>
    </source>
</evidence>
<gene>
    <name evidence="2" type="ORF">NG799_27105</name>
</gene>
<feature type="compositionally biased region" description="Basic and acidic residues" evidence="1">
    <location>
        <begin position="8"/>
        <end position="19"/>
    </location>
</feature>
<feature type="region of interest" description="Disordered" evidence="1">
    <location>
        <begin position="1"/>
        <end position="22"/>
    </location>
</feature>
<organism evidence="2 3">
    <name type="scientific">Laspinema palackyanum D2a</name>
    <dbReference type="NCBI Taxonomy" id="2953684"/>
    <lineage>
        <taxon>Bacteria</taxon>
        <taxon>Bacillati</taxon>
        <taxon>Cyanobacteriota</taxon>
        <taxon>Cyanophyceae</taxon>
        <taxon>Oscillatoriophycideae</taxon>
        <taxon>Oscillatoriales</taxon>
        <taxon>Laspinemataceae</taxon>
        <taxon>Laspinema</taxon>
        <taxon>Laspinema palackyanum</taxon>
    </lineage>
</organism>
<evidence type="ECO:0000256" key="1">
    <source>
        <dbReference type="SAM" id="MobiDB-lite"/>
    </source>
</evidence>